<gene>
    <name evidence="2" type="ORF">BDD43_0214</name>
</gene>
<accession>A0A495IW75</accession>
<dbReference type="RefSeq" id="WP_121195791.1">
    <property type="nucleotide sequence ID" value="NZ_RBKU01000001.1"/>
</dbReference>
<keyword evidence="3" id="KW-1185">Reference proteome</keyword>
<dbReference type="AlphaFoldDB" id="A0A495IW75"/>
<organism evidence="2 3">
    <name type="scientific">Mucilaginibacter gracilis</name>
    <dbReference type="NCBI Taxonomy" id="423350"/>
    <lineage>
        <taxon>Bacteria</taxon>
        <taxon>Pseudomonadati</taxon>
        <taxon>Bacteroidota</taxon>
        <taxon>Sphingobacteriia</taxon>
        <taxon>Sphingobacteriales</taxon>
        <taxon>Sphingobacteriaceae</taxon>
        <taxon>Mucilaginibacter</taxon>
    </lineage>
</organism>
<evidence type="ECO:0000256" key="1">
    <source>
        <dbReference type="SAM" id="Phobius"/>
    </source>
</evidence>
<name>A0A495IW75_9SPHI</name>
<proteinExistence type="predicted"/>
<sequence>MKKLTDEQIQALLESGLNPADEISNSSEKEQMDSYQSLFKKLKTEPEQGLPFNFSAKVTGQLKLKLKKRSDIRFNLLAALGIIAGLFAAYAILAIVDNDAGNTFLLAIFKFKWLLVFCSFLLLSTLMFDQRTVEKN</sequence>
<evidence type="ECO:0000313" key="3">
    <source>
        <dbReference type="Proteomes" id="UP000268007"/>
    </source>
</evidence>
<dbReference type="Proteomes" id="UP000268007">
    <property type="component" value="Unassembled WGS sequence"/>
</dbReference>
<keyword evidence="1" id="KW-0472">Membrane</keyword>
<protein>
    <submittedName>
        <fullName evidence="2">Uncharacterized protein</fullName>
    </submittedName>
</protein>
<evidence type="ECO:0000313" key="2">
    <source>
        <dbReference type="EMBL" id="RKR80119.1"/>
    </source>
</evidence>
<keyword evidence="1" id="KW-0812">Transmembrane</keyword>
<feature type="transmembrane region" description="Helical" evidence="1">
    <location>
        <begin position="108"/>
        <end position="128"/>
    </location>
</feature>
<comment type="caution">
    <text evidence="2">The sequence shown here is derived from an EMBL/GenBank/DDBJ whole genome shotgun (WGS) entry which is preliminary data.</text>
</comment>
<reference evidence="2 3" key="1">
    <citation type="submission" date="2018-10" db="EMBL/GenBank/DDBJ databases">
        <title>Genomic Encyclopedia of Archaeal and Bacterial Type Strains, Phase II (KMG-II): from individual species to whole genera.</title>
        <authorList>
            <person name="Goeker M."/>
        </authorList>
    </citation>
    <scope>NUCLEOTIDE SEQUENCE [LARGE SCALE GENOMIC DNA]</scope>
    <source>
        <strain evidence="2 3">DSM 18602</strain>
    </source>
</reference>
<dbReference type="EMBL" id="RBKU01000001">
    <property type="protein sequence ID" value="RKR80119.1"/>
    <property type="molecule type" value="Genomic_DNA"/>
</dbReference>
<keyword evidence="1" id="KW-1133">Transmembrane helix</keyword>
<feature type="transmembrane region" description="Helical" evidence="1">
    <location>
        <begin position="74"/>
        <end position="96"/>
    </location>
</feature>
<dbReference type="OrthoDB" id="961830at2"/>